<dbReference type="EMBL" id="BAABJZ010000069">
    <property type="protein sequence ID" value="GAA4887063.1"/>
    <property type="molecule type" value="Genomic_DNA"/>
</dbReference>
<evidence type="ECO:0000313" key="3">
    <source>
        <dbReference type="Proteomes" id="UP001499988"/>
    </source>
</evidence>
<accession>A0ABP9ETN1</accession>
<sequence>MKYRSYADLSSDIKDNIDQLNGQGFDLVVGIPRSGMVPAYMVSLMLNISCVDFATFVRNGNISKGITRQTGCKLHRPFDARHILLMDDSIQSGKSLAAVLQQLPESYPGTVTTAVVYSSRTVRDDVDIVLKFLPPPRVFEWNIFHHNVVNNACFDIDGVLCFDPEEVDNDDGERYLNFVTNARPKHLPTGRVKVVVTNRLEKYRFETEQWLARHGVKYEQLLMLDLPDKAARRAQSDYFSHKVAAYANSGCDLFYESDYKQAVMIANRTSRFVYCVDLNQMIAPNTLSIVGNNKFLKTRIRALLANVPPLRWIYLKGQFLHKKVRVSPANDEQAATQEVKR</sequence>
<dbReference type="Pfam" id="PF00156">
    <property type="entry name" value="Pribosyltran"/>
    <property type="match status" value="1"/>
</dbReference>
<dbReference type="InterPro" id="IPR000836">
    <property type="entry name" value="PRTase_dom"/>
</dbReference>
<dbReference type="CDD" id="cd06223">
    <property type="entry name" value="PRTases_typeI"/>
    <property type="match status" value="1"/>
</dbReference>
<dbReference type="Gene3D" id="3.40.50.2020">
    <property type="match status" value="1"/>
</dbReference>
<organism evidence="2 3">
    <name type="scientific">Ferrimonas pelagia</name>
    <dbReference type="NCBI Taxonomy" id="1177826"/>
    <lineage>
        <taxon>Bacteria</taxon>
        <taxon>Pseudomonadati</taxon>
        <taxon>Pseudomonadota</taxon>
        <taxon>Gammaproteobacteria</taxon>
        <taxon>Alteromonadales</taxon>
        <taxon>Ferrimonadaceae</taxon>
        <taxon>Ferrimonas</taxon>
    </lineage>
</organism>
<feature type="domain" description="Phosphoribosyltransferase" evidence="1">
    <location>
        <begin position="12"/>
        <end position="145"/>
    </location>
</feature>
<protein>
    <submittedName>
        <fullName evidence="2">Phosphoribosyltransferase family protein</fullName>
    </submittedName>
</protein>
<gene>
    <name evidence="2" type="ORF">GCM10023333_20630</name>
</gene>
<evidence type="ECO:0000259" key="1">
    <source>
        <dbReference type="Pfam" id="PF00156"/>
    </source>
</evidence>
<dbReference type="Proteomes" id="UP001499988">
    <property type="component" value="Unassembled WGS sequence"/>
</dbReference>
<name>A0ABP9ETN1_9GAMM</name>
<reference evidence="3" key="1">
    <citation type="journal article" date="2019" name="Int. J. Syst. Evol. Microbiol.">
        <title>The Global Catalogue of Microorganisms (GCM) 10K type strain sequencing project: providing services to taxonomists for standard genome sequencing and annotation.</title>
        <authorList>
            <consortium name="The Broad Institute Genomics Platform"/>
            <consortium name="The Broad Institute Genome Sequencing Center for Infectious Disease"/>
            <person name="Wu L."/>
            <person name="Ma J."/>
        </authorList>
    </citation>
    <scope>NUCLEOTIDE SEQUENCE [LARGE SCALE GENOMIC DNA]</scope>
    <source>
        <strain evidence="3">JCM 18401</strain>
    </source>
</reference>
<dbReference type="RefSeq" id="WP_345335300.1">
    <property type="nucleotide sequence ID" value="NZ_BAABJZ010000069.1"/>
</dbReference>
<evidence type="ECO:0000313" key="2">
    <source>
        <dbReference type="EMBL" id="GAA4887063.1"/>
    </source>
</evidence>
<keyword evidence="3" id="KW-1185">Reference proteome</keyword>
<keyword evidence="2" id="KW-0808">Transferase</keyword>
<keyword evidence="2" id="KW-0328">Glycosyltransferase</keyword>
<dbReference type="GO" id="GO:0016757">
    <property type="term" value="F:glycosyltransferase activity"/>
    <property type="evidence" value="ECO:0007669"/>
    <property type="project" value="UniProtKB-KW"/>
</dbReference>
<dbReference type="InterPro" id="IPR029057">
    <property type="entry name" value="PRTase-like"/>
</dbReference>
<dbReference type="SUPFAM" id="SSF53271">
    <property type="entry name" value="PRTase-like"/>
    <property type="match status" value="1"/>
</dbReference>
<comment type="caution">
    <text evidence="2">The sequence shown here is derived from an EMBL/GenBank/DDBJ whole genome shotgun (WGS) entry which is preliminary data.</text>
</comment>
<proteinExistence type="predicted"/>